<keyword evidence="10 12" id="KW-0472">Membrane</keyword>
<evidence type="ECO:0000256" key="14">
    <source>
        <dbReference type="SAM" id="Phobius"/>
    </source>
</evidence>
<protein>
    <recommendedName>
        <fullName evidence="4 12">Endopolyphosphatase</fullName>
        <ecNumber evidence="3 12">3.6.1.10</ecNumber>
    </recommendedName>
</protein>
<evidence type="ECO:0000256" key="9">
    <source>
        <dbReference type="ARBA" id="ARBA00022989"/>
    </source>
</evidence>
<dbReference type="GO" id="GO:0005774">
    <property type="term" value="C:vacuolar membrane"/>
    <property type="evidence" value="ECO:0007669"/>
    <property type="project" value="UniProtKB-SubCell"/>
</dbReference>
<dbReference type="GeneID" id="8293508"/>
<evidence type="ECO:0000256" key="12">
    <source>
        <dbReference type="PIRNR" id="PIRNR027093"/>
    </source>
</evidence>
<evidence type="ECO:0000313" key="16">
    <source>
        <dbReference type="EMBL" id="CAR24805.1"/>
    </source>
</evidence>
<dbReference type="PANTHER" id="PTHR10340">
    <property type="entry name" value="SPHINGOMYELIN PHOSPHODIESTERASE"/>
    <property type="match status" value="1"/>
</dbReference>
<dbReference type="GO" id="GO:0006798">
    <property type="term" value="P:polyphosphate catabolic process"/>
    <property type="evidence" value="ECO:0007669"/>
    <property type="project" value="TreeGrafter"/>
</dbReference>
<reference evidence="16 17" key="1">
    <citation type="journal article" date="2009" name="Genome Res.">
        <title>Comparative genomics of protoploid Saccharomycetaceae.</title>
        <authorList>
            <consortium name="The Genolevures Consortium"/>
            <person name="Souciet J.-L."/>
            <person name="Dujon B."/>
            <person name="Gaillardin C."/>
            <person name="Johnston M."/>
            <person name="Baret P.V."/>
            <person name="Cliften P."/>
            <person name="Sherman D.J."/>
            <person name="Weissenbach J."/>
            <person name="Westhof E."/>
            <person name="Wincker P."/>
            <person name="Jubin C."/>
            <person name="Poulain J."/>
            <person name="Barbe V."/>
            <person name="Segurens B."/>
            <person name="Artiguenave F."/>
            <person name="Anthouard V."/>
            <person name="Vacherie B."/>
            <person name="Val M.-E."/>
            <person name="Fulton R.S."/>
            <person name="Minx P."/>
            <person name="Wilson R."/>
            <person name="Durrens P."/>
            <person name="Jean G."/>
            <person name="Marck C."/>
            <person name="Martin T."/>
            <person name="Nikolski M."/>
            <person name="Rolland T."/>
            <person name="Seret M.-L."/>
            <person name="Casaregola S."/>
            <person name="Despons L."/>
            <person name="Fairhead C."/>
            <person name="Fischer G."/>
            <person name="Lafontaine I."/>
            <person name="Leh V."/>
            <person name="Lemaire M."/>
            <person name="de Montigny J."/>
            <person name="Neuveglise C."/>
            <person name="Thierry A."/>
            <person name="Blanc-Lenfle I."/>
            <person name="Bleykasten C."/>
            <person name="Diffels J."/>
            <person name="Fritsch E."/>
            <person name="Frangeul L."/>
            <person name="Goeffon A."/>
            <person name="Jauniaux N."/>
            <person name="Kachouri-Lafond R."/>
            <person name="Payen C."/>
            <person name="Potier S."/>
            <person name="Pribylova L."/>
            <person name="Ozanne C."/>
            <person name="Richard G.-F."/>
            <person name="Sacerdot C."/>
            <person name="Straub M.-L."/>
            <person name="Talla E."/>
        </authorList>
    </citation>
    <scope>NUCLEOTIDE SEQUENCE [LARGE SCALE GENOMIC DNA]</scope>
    <source>
        <strain evidence="17">ATCC 56472 / CBS 6340 / NRRL Y-8284</strain>
    </source>
</reference>
<dbReference type="eggNOG" id="KOG3770">
    <property type="taxonomic scope" value="Eukaryota"/>
</dbReference>
<dbReference type="RefSeq" id="XP_002555242.1">
    <property type="nucleotide sequence ID" value="XM_002555196.1"/>
</dbReference>
<evidence type="ECO:0000256" key="4">
    <source>
        <dbReference type="ARBA" id="ARBA00014458"/>
    </source>
</evidence>
<evidence type="ECO:0000256" key="3">
    <source>
        <dbReference type="ARBA" id="ARBA00012459"/>
    </source>
</evidence>
<evidence type="ECO:0000259" key="15">
    <source>
        <dbReference type="Pfam" id="PF00149"/>
    </source>
</evidence>
<evidence type="ECO:0000256" key="1">
    <source>
        <dbReference type="ARBA" id="ARBA00004576"/>
    </source>
</evidence>
<evidence type="ECO:0000256" key="13">
    <source>
        <dbReference type="SAM" id="MobiDB-lite"/>
    </source>
</evidence>
<comment type="catalytic activity">
    <reaction evidence="12">
        <text>[phosphate](n+1) + n H2O = (n+1) phosphate + n H(+)</text>
        <dbReference type="Rhea" id="RHEA:22452"/>
        <dbReference type="Rhea" id="RHEA-COMP:14280"/>
        <dbReference type="ChEBI" id="CHEBI:15377"/>
        <dbReference type="ChEBI" id="CHEBI:15378"/>
        <dbReference type="ChEBI" id="CHEBI:16838"/>
        <dbReference type="ChEBI" id="CHEBI:43474"/>
        <dbReference type="EC" id="3.6.1.10"/>
    </reaction>
</comment>
<dbReference type="GO" id="GO:0000298">
    <property type="term" value="F:endopolyphosphatase activity"/>
    <property type="evidence" value="ECO:0007669"/>
    <property type="project" value="UniProtKB-EC"/>
</dbReference>
<sequence length="671" mass="76668">MSEKKAEYETRSSNCRQWRLRTLLYIILAFPLLVVVCVKKEQLIHMLRAPSGQRLSVEEVPSEQLAGHLEALGLSPDSSVKVVRFSNGKSQKLRGRFLHITDIHPDPLYKTGSSIENVCHRGRPEGKKDEATRFGTAMAGCDSSMDLMEYTLKWIENNLRDKIDFVVWTGDNIRHDNDRNNPRTEAEIFDMNSKLTKRFEAMFRNPDSVDPRDFDVSIVPSVGNNDVFPHNLFSLGPTLQTREFYNMWANLIPEDQQRAFARDTSFFVEVIPGKLAVLSINTLYLYKANPLVDNCNSKKQPGYQLLLWLGYVLEELRERGMKVWLTGHVPPLPKNFDQSCYDKYTLWTNEYRDVIIGGLYGHMNMDHFVPVDGKKSWKSVEASTNTVKRALDDEDFSFEFNEDDGEVLESAIEASDVRLMGAKPVNKNAYMDSVREGFYKKVASRMGKVGANKKKGKKDKKKKKKKKKHPKDTSVERYSIVNIAGSVIPTFNPAFRVWEYNTTGLEEGVTQEALNSFKPWDAFFRQLESQIEYDVSNKAEASAWDGLSSILRGSKKKKVDKTIPKRMPSNLKPGPGYAPQLFSPTRFVQYYADLDVIDKEYKKALKLGASEEEAAESAFKYQVEYCSDSEPYSMKSLLAQDYIDLAVKLAHDDTLWEKYTERAFCSTGYDG</sequence>
<comment type="similarity">
    <text evidence="2">Belongs to the endopolyphosphatase PPN1 family.</text>
</comment>
<evidence type="ECO:0000256" key="11">
    <source>
        <dbReference type="ARBA" id="ARBA00023180"/>
    </source>
</evidence>
<dbReference type="GO" id="GO:0008081">
    <property type="term" value="F:phosphoric diester hydrolase activity"/>
    <property type="evidence" value="ECO:0007669"/>
    <property type="project" value="TreeGrafter"/>
</dbReference>
<keyword evidence="5 12" id="KW-0926">Vacuole</keyword>
<keyword evidence="11" id="KW-0325">Glycoprotein</keyword>
<name>C5DLZ4_LACTC</name>
<dbReference type="OrthoDB" id="348678at2759"/>
<dbReference type="SUPFAM" id="SSF56300">
    <property type="entry name" value="Metallo-dependent phosphatases"/>
    <property type="match status" value="1"/>
</dbReference>
<keyword evidence="7 12" id="KW-0378">Hydrolase</keyword>
<organism evidence="16 17">
    <name type="scientific">Lachancea thermotolerans (strain ATCC 56472 / CBS 6340 / NRRL Y-8284)</name>
    <name type="common">Yeast</name>
    <name type="synonym">Kluyveromyces thermotolerans</name>
    <dbReference type="NCBI Taxonomy" id="559295"/>
    <lineage>
        <taxon>Eukaryota</taxon>
        <taxon>Fungi</taxon>
        <taxon>Dikarya</taxon>
        <taxon>Ascomycota</taxon>
        <taxon>Saccharomycotina</taxon>
        <taxon>Saccharomycetes</taxon>
        <taxon>Saccharomycetales</taxon>
        <taxon>Saccharomycetaceae</taxon>
        <taxon>Lachancea</taxon>
    </lineage>
</organism>
<evidence type="ECO:0000256" key="8">
    <source>
        <dbReference type="ARBA" id="ARBA00022968"/>
    </source>
</evidence>
<dbReference type="EMBL" id="CU928171">
    <property type="protein sequence ID" value="CAR24805.1"/>
    <property type="molecule type" value="Genomic_DNA"/>
</dbReference>
<dbReference type="CDD" id="cd00842">
    <property type="entry name" value="MPP_ASMase"/>
    <property type="match status" value="1"/>
</dbReference>
<dbReference type="OMA" id="WAERYSV"/>
<keyword evidence="9 14" id="KW-1133">Transmembrane helix</keyword>
<dbReference type="InterPro" id="IPR029052">
    <property type="entry name" value="Metallo-depent_PP-like"/>
</dbReference>
<feature type="region of interest" description="Disordered" evidence="13">
    <location>
        <begin position="448"/>
        <end position="474"/>
    </location>
</feature>
<feature type="domain" description="Calcineurin-like phosphoesterase" evidence="15">
    <location>
        <begin position="96"/>
        <end position="332"/>
    </location>
</feature>
<dbReference type="KEGG" id="lth:KLTH0G04708g"/>
<dbReference type="HOGENOM" id="CLU_013424_1_0_1"/>
<dbReference type="PANTHER" id="PTHR10340:SF55">
    <property type="entry name" value="ENDOPOLYPHOSPHATASE"/>
    <property type="match status" value="1"/>
</dbReference>
<feature type="transmembrane region" description="Helical" evidence="14">
    <location>
        <begin position="20"/>
        <end position="38"/>
    </location>
</feature>
<proteinExistence type="inferred from homology"/>
<dbReference type="Pfam" id="PF00149">
    <property type="entry name" value="Metallophos"/>
    <property type="match status" value="1"/>
</dbReference>
<evidence type="ECO:0000256" key="6">
    <source>
        <dbReference type="ARBA" id="ARBA00022692"/>
    </source>
</evidence>
<keyword evidence="17" id="KW-1185">Reference proteome</keyword>
<feature type="compositionally biased region" description="Basic residues" evidence="13">
    <location>
        <begin position="451"/>
        <end position="470"/>
    </location>
</feature>
<dbReference type="AlphaFoldDB" id="C5DLZ4"/>
<dbReference type="GO" id="GO:0000324">
    <property type="term" value="C:fungal-type vacuole"/>
    <property type="evidence" value="ECO:0007669"/>
    <property type="project" value="TreeGrafter"/>
</dbReference>
<dbReference type="InParanoid" id="C5DLZ4"/>
<dbReference type="EC" id="3.6.1.10" evidence="3 12"/>
<evidence type="ECO:0000256" key="10">
    <source>
        <dbReference type="ARBA" id="ARBA00023136"/>
    </source>
</evidence>
<dbReference type="GO" id="GO:0004309">
    <property type="term" value="F:exopolyphosphatase activity"/>
    <property type="evidence" value="ECO:0007669"/>
    <property type="project" value="TreeGrafter"/>
</dbReference>
<dbReference type="InterPro" id="IPR012358">
    <property type="entry name" value="EndopolyPtase_N1"/>
</dbReference>
<evidence type="ECO:0000256" key="2">
    <source>
        <dbReference type="ARBA" id="ARBA00010399"/>
    </source>
</evidence>
<dbReference type="FunCoup" id="C5DLZ4">
    <property type="interactions" value="281"/>
</dbReference>
<evidence type="ECO:0000256" key="7">
    <source>
        <dbReference type="ARBA" id="ARBA00022801"/>
    </source>
</evidence>
<keyword evidence="8" id="KW-0735">Signal-anchor</keyword>
<keyword evidence="6 14" id="KW-0812">Transmembrane</keyword>
<comment type="function">
    <text evidence="12">Catalyzes the hydrolysis of inorganic polyphosphate (polyP) chains of many hundreds of phosphate residues into shorter lengths.</text>
</comment>
<evidence type="ECO:0000256" key="5">
    <source>
        <dbReference type="ARBA" id="ARBA00022554"/>
    </source>
</evidence>
<gene>
    <name evidence="16" type="ordered locus">KLTH0G04708g</name>
</gene>
<evidence type="ECO:0000313" key="17">
    <source>
        <dbReference type="Proteomes" id="UP000002036"/>
    </source>
</evidence>
<dbReference type="InterPro" id="IPR004843">
    <property type="entry name" value="Calcineurin-like_PHP"/>
</dbReference>
<dbReference type="Proteomes" id="UP000002036">
    <property type="component" value="Chromosome G"/>
</dbReference>
<dbReference type="PIRSF" id="PIRSF027093">
    <property type="entry name" value="EndopolyPtase_N1"/>
    <property type="match status" value="1"/>
</dbReference>
<dbReference type="InterPro" id="IPR041805">
    <property type="entry name" value="ASMase/PPN1_MPP"/>
</dbReference>
<accession>C5DLZ4</accession>
<comment type="subcellular location">
    <subcellularLocation>
        <location evidence="1">Vacuole membrane</location>
        <topology evidence="1">Single-pass type II membrane protein</topology>
    </subcellularLocation>
</comment>
<dbReference type="STRING" id="559295.C5DLZ4"/>